<comment type="caution">
    <text evidence="2">The sequence shown here is derived from an EMBL/GenBank/DDBJ whole genome shotgun (WGS) entry which is preliminary data.</text>
</comment>
<keyword evidence="3" id="KW-1185">Reference proteome</keyword>
<feature type="non-terminal residue" evidence="2">
    <location>
        <position position="1"/>
    </location>
</feature>
<organism evidence="2 3">
    <name type="scientific">Olpidium bornovanus</name>
    <dbReference type="NCBI Taxonomy" id="278681"/>
    <lineage>
        <taxon>Eukaryota</taxon>
        <taxon>Fungi</taxon>
        <taxon>Fungi incertae sedis</taxon>
        <taxon>Olpidiomycota</taxon>
        <taxon>Olpidiomycotina</taxon>
        <taxon>Olpidiomycetes</taxon>
        <taxon>Olpidiales</taxon>
        <taxon>Olpidiaceae</taxon>
        <taxon>Olpidium</taxon>
    </lineage>
</organism>
<feature type="region of interest" description="Disordered" evidence="1">
    <location>
        <begin position="221"/>
        <end position="250"/>
    </location>
</feature>
<sequence>FLSTTTRTRPNGVPLSDGRPAAVISAAGREGHVRICFPAPRPAAAHSPKTVQLHLSITAADVVSSSHQSRLARRTLYQTNKHAASTAAMAAQSRASVVEKAVLPGCSSDESSSGGGADPATVRAGTTGLGASDPTVAGRDRAGVRVGAGAGGAAPGGTAAPGGEAAAPGGGAGTTATGSDAGGTTSSGPVLLPVAGRQEEGMPGRRAGRVLLLLLLGERRPEEREQNEKMQQQSAGQEAGAAAAEAASQTRRWRVHFRWNNFG</sequence>
<dbReference type="AlphaFoldDB" id="A0A8H7ZX32"/>
<protein>
    <submittedName>
        <fullName evidence="2">Uncharacterized protein</fullName>
    </submittedName>
</protein>
<name>A0A8H7ZX32_9FUNG</name>
<feature type="compositionally biased region" description="Low complexity" evidence="1">
    <location>
        <begin position="174"/>
        <end position="188"/>
    </location>
</feature>
<feature type="compositionally biased region" description="Low complexity" evidence="1">
    <location>
        <begin position="231"/>
        <end position="249"/>
    </location>
</feature>
<dbReference type="EMBL" id="JAEFCI010004597">
    <property type="protein sequence ID" value="KAG5460857.1"/>
    <property type="molecule type" value="Genomic_DNA"/>
</dbReference>
<feature type="non-terminal residue" evidence="2">
    <location>
        <position position="263"/>
    </location>
</feature>
<gene>
    <name evidence="2" type="ORF">BJ554DRAFT_7045</name>
</gene>
<evidence type="ECO:0000313" key="2">
    <source>
        <dbReference type="EMBL" id="KAG5460857.1"/>
    </source>
</evidence>
<accession>A0A8H7ZX32</accession>
<reference evidence="2 3" key="1">
    <citation type="journal article" name="Sci. Rep.">
        <title>Genome-scale phylogenetic analyses confirm Olpidium as the closest living zoosporic fungus to the non-flagellated, terrestrial fungi.</title>
        <authorList>
            <person name="Chang Y."/>
            <person name="Rochon D."/>
            <person name="Sekimoto S."/>
            <person name="Wang Y."/>
            <person name="Chovatia M."/>
            <person name="Sandor L."/>
            <person name="Salamov A."/>
            <person name="Grigoriev I.V."/>
            <person name="Stajich J.E."/>
            <person name="Spatafora J.W."/>
        </authorList>
    </citation>
    <scope>NUCLEOTIDE SEQUENCE [LARGE SCALE GENOMIC DNA]</scope>
    <source>
        <strain evidence="2">S191</strain>
    </source>
</reference>
<evidence type="ECO:0000256" key="1">
    <source>
        <dbReference type="SAM" id="MobiDB-lite"/>
    </source>
</evidence>
<proteinExistence type="predicted"/>
<feature type="compositionally biased region" description="Low complexity" evidence="1">
    <location>
        <begin position="156"/>
        <end position="167"/>
    </location>
</feature>
<dbReference type="Proteomes" id="UP000673691">
    <property type="component" value="Unassembled WGS sequence"/>
</dbReference>
<feature type="region of interest" description="Disordered" evidence="1">
    <location>
        <begin position="105"/>
        <end position="190"/>
    </location>
</feature>
<feature type="compositionally biased region" description="Gly residues" evidence="1">
    <location>
        <begin position="146"/>
        <end position="155"/>
    </location>
</feature>
<evidence type="ECO:0000313" key="3">
    <source>
        <dbReference type="Proteomes" id="UP000673691"/>
    </source>
</evidence>